<name>A0A9W9JCX3_9EURO</name>
<comment type="caution">
    <text evidence="2">The sequence shown here is derived from an EMBL/GenBank/DDBJ whole genome shotgun (WGS) entry which is preliminary data.</text>
</comment>
<dbReference type="AlphaFoldDB" id="A0A9W9JCX3"/>
<proteinExistence type="predicted"/>
<dbReference type="RefSeq" id="XP_058305232.1">
    <property type="nucleotide sequence ID" value="XM_058455244.1"/>
</dbReference>
<protein>
    <submittedName>
        <fullName evidence="2">C6 transcription factor</fullName>
    </submittedName>
</protein>
<evidence type="ECO:0000256" key="1">
    <source>
        <dbReference type="SAM" id="MobiDB-lite"/>
    </source>
</evidence>
<organism evidence="2 3">
    <name type="scientific">Penicillium cinerascens</name>
    <dbReference type="NCBI Taxonomy" id="70096"/>
    <lineage>
        <taxon>Eukaryota</taxon>
        <taxon>Fungi</taxon>
        <taxon>Dikarya</taxon>
        <taxon>Ascomycota</taxon>
        <taxon>Pezizomycotina</taxon>
        <taxon>Eurotiomycetes</taxon>
        <taxon>Eurotiomycetidae</taxon>
        <taxon>Eurotiales</taxon>
        <taxon>Aspergillaceae</taxon>
        <taxon>Penicillium</taxon>
    </lineage>
</organism>
<gene>
    <name evidence="2" type="ORF">N7498_008182</name>
</gene>
<reference evidence="2" key="2">
    <citation type="journal article" date="2023" name="IMA Fungus">
        <title>Comparative genomic study of the Penicillium genus elucidates a diverse pangenome and 15 lateral gene transfer events.</title>
        <authorList>
            <person name="Petersen C."/>
            <person name="Sorensen T."/>
            <person name="Nielsen M.R."/>
            <person name="Sondergaard T.E."/>
            <person name="Sorensen J.L."/>
            <person name="Fitzpatrick D.A."/>
            <person name="Frisvad J.C."/>
            <person name="Nielsen K.L."/>
        </authorList>
    </citation>
    <scope>NUCLEOTIDE SEQUENCE</scope>
    <source>
        <strain evidence="2">IBT 15544</strain>
    </source>
</reference>
<accession>A0A9W9JCX3</accession>
<evidence type="ECO:0000313" key="2">
    <source>
        <dbReference type="EMBL" id="KAJ5194744.1"/>
    </source>
</evidence>
<feature type="compositionally biased region" description="Polar residues" evidence="1">
    <location>
        <begin position="126"/>
        <end position="139"/>
    </location>
</feature>
<evidence type="ECO:0000313" key="3">
    <source>
        <dbReference type="Proteomes" id="UP001150904"/>
    </source>
</evidence>
<reference evidence="2" key="1">
    <citation type="submission" date="2022-12" db="EMBL/GenBank/DDBJ databases">
        <authorList>
            <person name="Petersen C."/>
        </authorList>
    </citation>
    <scope>NUCLEOTIDE SEQUENCE</scope>
    <source>
        <strain evidence="2">IBT 15544</strain>
    </source>
</reference>
<dbReference type="Proteomes" id="UP001150904">
    <property type="component" value="Unassembled WGS sequence"/>
</dbReference>
<dbReference type="EMBL" id="JAPQKR010000015">
    <property type="protein sequence ID" value="KAJ5194744.1"/>
    <property type="molecule type" value="Genomic_DNA"/>
</dbReference>
<feature type="region of interest" description="Disordered" evidence="1">
    <location>
        <begin position="95"/>
        <end position="221"/>
    </location>
</feature>
<feature type="region of interest" description="Disordered" evidence="1">
    <location>
        <begin position="1"/>
        <end position="25"/>
    </location>
</feature>
<dbReference type="GeneID" id="83182545"/>
<feature type="compositionally biased region" description="Basic and acidic residues" evidence="1">
    <location>
        <begin position="16"/>
        <end position="25"/>
    </location>
</feature>
<sequence>MVPRQVKPTTEVSHSSGERKSVPDKVHPKGYVEILERQQIWLVRGLRELYRRSIESGIWPGDPLELEDNGHPLTHDLLARLGVIDHNKDLRFEEDSQSLCSRDPDDPSDSPSLLQSRSSSSLGSSVHQNKSTASLTSEPMSAGWEDNIKPQPVNDGLGFTPRSVKGADSSPTSLDVRQQTSEPMSAGLENNIKPQPGNDGLGFTPLPVKGAASSPTSLDVRPHREQQWVGGDLDALFHESDLLISADQTCFTLDDFITAASSSETPIPLINAPSVPLHEPVIDPQSSLNFDLASFGAPPGFWKTYAF</sequence>
<keyword evidence="3" id="KW-1185">Reference proteome</keyword>
<feature type="compositionally biased region" description="Polar residues" evidence="1">
    <location>
        <begin position="169"/>
        <end position="183"/>
    </location>
</feature>
<feature type="compositionally biased region" description="Low complexity" evidence="1">
    <location>
        <begin position="109"/>
        <end position="125"/>
    </location>
</feature>
<dbReference type="OrthoDB" id="4151048at2759"/>